<dbReference type="EMBL" id="GG738873">
    <property type="protein sequence ID" value="EFC43552.1"/>
    <property type="molecule type" value="Genomic_DNA"/>
</dbReference>
<feature type="domain" description="DUF1731" evidence="1">
    <location>
        <begin position="375"/>
        <end position="415"/>
    </location>
</feature>
<evidence type="ECO:0000259" key="1">
    <source>
        <dbReference type="Pfam" id="PF08338"/>
    </source>
</evidence>
<dbReference type="InParanoid" id="D2VI83"/>
<dbReference type="Pfam" id="PF08338">
    <property type="entry name" value="DUF1731"/>
    <property type="match status" value="1"/>
</dbReference>
<dbReference type="PANTHER" id="PTHR11092:SF0">
    <property type="entry name" value="EPIMERASE FAMILY PROTEIN SDR39U1"/>
    <property type="match status" value="1"/>
</dbReference>
<dbReference type="KEGG" id="ngr:NAEGRDRAFT_58293"/>
<accession>D2VI83</accession>
<evidence type="ECO:0000313" key="3">
    <source>
        <dbReference type="Proteomes" id="UP000006671"/>
    </source>
</evidence>
<name>D2VI83_NAEGR</name>
<evidence type="ECO:0000313" key="2">
    <source>
        <dbReference type="EMBL" id="EFC43552.1"/>
    </source>
</evidence>
<dbReference type="SUPFAM" id="SSF51735">
    <property type="entry name" value="NAD(P)-binding Rossmann-fold domains"/>
    <property type="match status" value="1"/>
</dbReference>
<dbReference type="eggNOG" id="KOG3019">
    <property type="taxonomic scope" value="Eukaryota"/>
</dbReference>
<dbReference type="OMA" id="IYTEYNC"/>
<dbReference type="VEuPathDB" id="AmoebaDB:NAEGRDRAFT_58293"/>
<dbReference type="RefSeq" id="XP_002676296.1">
    <property type="nucleotide sequence ID" value="XM_002676250.1"/>
</dbReference>
<dbReference type="Proteomes" id="UP000006671">
    <property type="component" value="Unassembled WGS sequence"/>
</dbReference>
<keyword evidence="3" id="KW-1185">Reference proteome</keyword>
<dbReference type="InterPro" id="IPR036291">
    <property type="entry name" value="NAD(P)-bd_dom_sf"/>
</dbReference>
<dbReference type="Gene3D" id="3.40.50.720">
    <property type="entry name" value="NAD(P)-binding Rossmann-like Domain"/>
    <property type="match status" value="1"/>
</dbReference>
<organism evidence="3">
    <name type="scientific">Naegleria gruberi</name>
    <name type="common">Amoeba</name>
    <dbReference type="NCBI Taxonomy" id="5762"/>
    <lineage>
        <taxon>Eukaryota</taxon>
        <taxon>Discoba</taxon>
        <taxon>Heterolobosea</taxon>
        <taxon>Tetramitia</taxon>
        <taxon>Eutetramitia</taxon>
        <taxon>Vahlkampfiidae</taxon>
        <taxon>Naegleria</taxon>
    </lineage>
</organism>
<dbReference type="InterPro" id="IPR013549">
    <property type="entry name" value="DUF1731"/>
</dbReference>
<protein>
    <recommendedName>
        <fullName evidence="1">DUF1731 domain-containing protein</fullName>
    </recommendedName>
</protein>
<proteinExistence type="predicted"/>
<dbReference type="PANTHER" id="PTHR11092">
    <property type="entry name" value="SUGAR NUCLEOTIDE EPIMERASE RELATED"/>
    <property type="match status" value="1"/>
</dbReference>
<dbReference type="GeneID" id="8853121"/>
<dbReference type="OrthoDB" id="276721at2759"/>
<sequence>MFIANKKVHGCKLGAKWMILTKGQQKQTYHHYYSYFNMVNQGTEASMQNAASAPIAETVSHLVVGGGSGFLGKQLLKQVITPTDKVPYSEKLMNISQVTVISRNPEETRKLLEKELPQSKWERKNSIQISVKNWKENESTFLFNHQVCEEKDTFGNDKKVAAINLSGVSIGKQSWTPKFKQEILDSRTATTIDLINYLNSFGDSASTFIGTSAVGFYPCTSDPNAETPIYTEYNCPSPANNPLGEVTGAVENAICNTQADNIKQRIIMRPGAIVGKGGGVLKEMTIPYLGIAVPIVFGNGLQPFSCIHLVDAANMYIHALYTNFNNYYSQKSSEKVIIYNTVMPDMITFQQFSARLNLKTNIIPFPMIPFPYSLVSKLFGNERSQLLCEGQYVLPTRSIQENFQFQYPTLHSMIDEVTTFNPNM</sequence>
<reference evidence="2 3" key="1">
    <citation type="journal article" date="2010" name="Cell">
        <title>The genome of Naegleria gruberi illuminates early eukaryotic versatility.</title>
        <authorList>
            <person name="Fritz-Laylin L.K."/>
            <person name="Prochnik S.E."/>
            <person name="Ginger M.L."/>
            <person name="Dacks J.B."/>
            <person name="Carpenter M.L."/>
            <person name="Field M.C."/>
            <person name="Kuo A."/>
            <person name="Paredez A."/>
            <person name="Chapman J."/>
            <person name="Pham J."/>
            <person name="Shu S."/>
            <person name="Neupane R."/>
            <person name="Cipriano M."/>
            <person name="Mancuso J."/>
            <person name="Tu H."/>
            <person name="Salamov A."/>
            <person name="Lindquist E."/>
            <person name="Shapiro H."/>
            <person name="Lucas S."/>
            <person name="Grigoriev I.V."/>
            <person name="Cande W.Z."/>
            <person name="Fulton C."/>
            <person name="Rokhsar D.S."/>
            <person name="Dawson S.C."/>
        </authorList>
    </citation>
    <scope>NUCLEOTIDE SEQUENCE [LARGE SCALE GENOMIC DNA]</scope>
    <source>
        <strain evidence="2 3">NEG-M</strain>
    </source>
</reference>
<gene>
    <name evidence="2" type="ORF">NAEGRDRAFT_58293</name>
</gene>
<dbReference type="AlphaFoldDB" id="D2VI83"/>